<dbReference type="Gene3D" id="1.10.287.700">
    <property type="entry name" value="Helix hairpin bin"/>
    <property type="match status" value="1"/>
</dbReference>
<feature type="region of interest" description="Disordered" evidence="1">
    <location>
        <begin position="33"/>
        <end position="75"/>
    </location>
</feature>
<feature type="signal peptide" evidence="2">
    <location>
        <begin position="1"/>
        <end position="17"/>
    </location>
</feature>
<dbReference type="OMA" id="HEEEHRH"/>
<dbReference type="Proteomes" id="UP000008068">
    <property type="component" value="Unassembled WGS sequence"/>
</dbReference>
<feature type="region of interest" description="Disordered" evidence="1">
    <location>
        <begin position="92"/>
        <end position="142"/>
    </location>
</feature>
<evidence type="ECO:0000313" key="4">
    <source>
        <dbReference type="Proteomes" id="UP000008068"/>
    </source>
</evidence>
<dbReference type="FunCoup" id="G0P6V2">
    <property type="interactions" value="1092"/>
</dbReference>
<dbReference type="OrthoDB" id="5845477at2759"/>
<dbReference type="eggNOG" id="ENOG502R2E6">
    <property type="taxonomic scope" value="Eukaryota"/>
</dbReference>
<keyword evidence="2" id="KW-0732">Signal</keyword>
<feature type="compositionally biased region" description="Basic and acidic residues" evidence="1">
    <location>
        <begin position="40"/>
        <end position="49"/>
    </location>
</feature>
<organism evidence="4">
    <name type="scientific">Caenorhabditis brenneri</name>
    <name type="common">Nematode worm</name>
    <dbReference type="NCBI Taxonomy" id="135651"/>
    <lineage>
        <taxon>Eukaryota</taxon>
        <taxon>Metazoa</taxon>
        <taxon>Ecdysozoa</taxon>
        <taxon>Nematoda</taxon>
        <taxon>Chromadorea</taxon>
        <taxon>Rhabditida</taxon>
        <taxon>Rhabditina</taxon>
        <taxon>Rhabditomorpha</taxon>
        <taxon>Rhabditoidea</taxon>
        <taxon>Rhabditidae</taxon>
        <taxon>Peloderinae</taxon>
        <taxon>Caenorhabditis</taxon>
    </lineage>
</organism>
<name>G0P6V2_CAEBE</name>
<evidence type="ECO:0000256" key="2">
    <source>
        <dbReference type="SAM" id="SignalP"/>
    </source>
</evidence>
<proteinExistence type="predicted"/>
<protein>
    <submittedName>
        <fullName evidence="3">Uncharacterized protein</fullName>
    </submittedName>
</protein>
<gene>
    <name evidence="3" type="ORF">CAEBREN_25847</name>
</gene>
<evidence type="ECO:0000256" key="1">
    <source>
        <dbReference type="SAM" id="MobiDB-lite"/>
    </source>
</evidence>
<dbReference type="HOGENOM" id="CLU_928230_0_0_1"/>
<feature type="chain" id="PRO_5003406988" evidence="2">
    <location>
        <begin position="18"/>
        <end position="342"/>
    </location>
</feature>
<feature type="compositionally biased region" description="Low complexity" evidence="1">
    <location>
        <begin position="109"/>
        <end position="142"/>
    </location>
</feature>
<keyword evidence="4" id="KW-1185">Reference proteome</keyword>
<reference evidence="4" key="1">
    <citation type="submission" date="2011-07" db="EMBL/GenBank/DDBJ databases">
        <authorList>
            <consortium name="Caenorhabditis brenneri Sequencing and Analysis Consortium"/>
            <person name="Wilson R.K."/>
        </authorList>
    </citation>
    <scope>NUCLEOTIDE SEQUENCE [LARGE SCALE GENOMIC DNA]</scope>
    <source>
        <strain evidence="4">PB2801</strain>
    </source>
</reference>
<dbReference type="InParanoid" id="G0P6V2"/>
<accession>G0P6V2</accession>
<dbReference type="AlphaFoldDB" id="G0P6V2"/>
<evidence type="ECO:0000313" key="3">
    <source>
        <dbReference type="EMBL" id="EGT46571.1"/>
    </source>
</evidence>
<sequence length="342" mass="38192">MRVSFVFIFLFVAFTVADDSFDEVKSKIQKLIDGGFGQDGRGRSNDKKSMSSSENTVKREKKMKSMDWDSDDDFIGSDEDYESFYRSIYGDKPQKRKTSKDEDGYEAPSSRSRSSSSRFDSDSSSSSRSSSTSKASSGYNDSKNYYKNGKKKGFLGKLFDKVSKKLKSIPEKFAAGAAALSGKVVSGVASIPEKVVDGVSSVSGKVVNGVVSLPGKVVDGVKSIPEKAKSVLPGGKKKTGDITLNDYTQDSSKQENHYHVHKDKHYHDELHRHQDDSTNLNVYNDWDGYGLNEKYGSIYDDLRFKRSADDYAQDARRPHRFSAKSKLHKKIKPSEKKALIFF</sequence>
<dbReference type="EMBL" id="GL380104">
    <property type="protein sequence ID" value="EGT46571.1"/>
    <property type="molecule type" value="Genomic_DNA"/>
</dbReference>